<dbReference type="EMBL" id="CP036274">
    <property type="protein sequence ID" value="QDU27822.1"/>
    <property type="molecule type" value="Genomic_DNA"/>
</dbReference>
<feature type="transmembrane region" description="Helical" evidence="1">
    <location>
        <begin position="384"/>
        <end position="401"/>
    </location>
</feature>
<feature type="transmembrane region" description="Helical" evidence="1">
    <location>
        <begin position="44"/>
        <end position="69"/>
    </location>
</feature>
<feature type="transmembrane region" description="Helical" evidence="1">
    <location>
        <begin position="241"/>
        <end position="261"/>
    </location>
</feature>
<sequence>MSESSSFSLTRFVRLLYTQNPFYLIGTFLILLGLQQSLGQEPLLATSGLLTSLLAGYTVLLVLIGVVIVRWGQLWDDVRTILLVVVLLFYMLSTSLDVHVLESPSRGTALLLCGLAFCLGLSEFLLRILRLQLPAPYRWAFYLSLCLLFSYPIALAWLSDYRCYEARSWVIGSFALAASLPLLALIPAARSRTAVPVPCAATWQWPFYPWSLFVYLTVGLGLRAWWLTISFDPTKGEGNSFHPYLLIPLLLVWSLILLEAGLVHHRRYFLAGGLLLPAAAILLGYWGPGSSSAEAAFLARVTNTLGSPPQLAVWSVLAFQAWAYWRTASGPWNLASEVALTSTAILACMTGKHTLDWQTLTDANPSGIALVAAAFMANAMRQQSSYRALVAALLGGCYLWLTDIAKFPADPDRFWLMHAPVLVILALLSVFRDQLAALLRNFAVSAIPTLACVAALAYPWCFTRTPLLQFTVYLCFLLLVSFRLWLLDRQVSQLFAFGLTGMVSCLLYLWPAGKMLAESWLAAGLPYLLVGLAVVVAGIAVSLLKMKLPEHLWNWLTQFNEQFQLHPDEMG</sequence>
<feature type="transmembrane region" description="Helical" evidence="1">
    <location>
        <begin position="21"/>
        <end position="38"/>
    </location>
</feature>
<feature type="transmembrane region" description="Helical" evidence="1">
    <location>
        <begin position="438"/>
        <end position="458"/>
    </location>
</feature>
<feature type="transmembrane region" description="Helical" evidence="1">
    <location>
        <begin position="207"/>
        <end position="229"/>
    </location>
</feature>
<evidence type="ECO:0000313" key="3">
    <source>
        <dbReference type="Proteomes" id="UP000315017"/>
    </source>
</evidence>
<keyword evidence="1" id="KW-0472">Membrane</keyword>
<evidence type="ECO:0000256" key="1">
    <source>
        <dbReference type="SAM" id="Phobius"/>
    </source>
</evidence>
<feature type="transmembrane region" description="Helical" evidence="1">
    <location>
        <begin position="307"/>
        <end position="325"/>
    </location>
</feature>
<dbReference type="AlphaFoldDB" id="A0A517YCG9"/>
<organism evidence="2 3">
    <name type="scientific">Anatilimnocola aggregata</name>
    <dbReference type="NCBI Taxonomy" id="2528021"/>
    <lineage>
        <taxon>Bacteria</taxon>
        <taxon>Pseudomonadati</taxon>
        <taxon>Planctomycetota</taxon>
        <taxon>Planctomycetia</taxon>
        <taxon>Pirellulales</taxon>
        <taxon>Pirellulaceae</taxon>
        <taxon>Anatilimnocola</taxon>
    </lineage>
</organism>
<name>A0A517YCG9_9BACT</name>
<feature type="transmembrane region" description="Helical" evidence="1">
    <location>
        <begin position="107"/>
        <end position="127"/>
    </location>
</feature>
<feature type="transmembrane region" description="Helical" evidence="1">
    <location>
        <begin position="470"/>
        <end position="487"/>
    </location>
</feature>
<feature type="transmembrane region" description="Helical" evidence="1">
    <location>
        <begin position="494"/>
        <end position="513"/>
    </location>
</feature>
<feature type="transmembrane region" description="Helical" evidence="1">
    <location>
        <begin position="525"/>
        <end position="544"/>
    </location>
</feature>
<reference evidence="2 3" key="1">
    <citation type="submission" date="2019-02" db="EMBL/GenBank/DDBJ databases">
        <title>Deep-cultivation of Planctomycetes and their phenomic and genomic characterization uncovers novel biology.</title>
        <authorList>
            <person name="Wiegand S."/>
            <person name="Jogler M."/>
            <person name="Boedeker C."/>
            <person name="Pinto D."/>
            <person name="Vollmers J."/>
            <person name="Rivas-Marin E."/>
            <person name="Kohn T."/>
            <person name="Peeters S.H."/>
            <person name="Heuer A."/>
            <person name="Rast P."/>
            <person name="Oberbeckmann S."/>
            <person name="Bunk B."/>
            <person name="Jeske O."/>
            <person name="Meyerdierks A."/>
            <person name="Storesund J.E."/>
            <person name="Kallscheuer N."/>
            <person name="Luecker S."/>
            <person name="Lage O.M."/>
            <person name="Pohl T."/>
            <person name="Merkel B.J."/>
            <person name="Hornburger P."/>
            <person name="Mueller R.-W."/>
            <person name="Bruemmer F."/>
            <person name="Labrenz M."/>
            <person name="Spormann A.M."/>
            <person name="Op den Camp H."/>
            <person name="Overmann J."/>
            <person name="Amann R."/>
            <person name="Jetten M.S.M."/>
            <person name="Mascher T."/>
            <person name="Medema M.H."/>
            <person name="Devos D.P."/>
            <person name="Kaster A.-K."/>
            <person name="Ovreas L."/>
            <person name="Rohde M."/>
            <person name="Galperin M.Y."/>
            <person name="Jogler C."/>
        </authorList>
    </citation>
    <scope>NUCLEOTIDE SEQUENCE [LARGE SCALE GENOMIC DNA]</scope>
    <source>
        <strain evidence="2 3">ETA_A8</strain>
    </source>
</reference>
<evidence type="ECO:0000313" key="2">
    <source>
        <dbReference type="EMBL" id="QDU27822.1"/>
    </source>
</evidence>
<evidence type="ECO:0008006" key="4">
    <source>
        <dbReference type="Google" id="ProtNLM"/>
    </source>
</evidence>
<feature type="transmembrane region" description="Helical" evidence="1">
    <location>
        <begin position="81"/>
        <end position="101"/>
    </location>
</feature>
<feature type="transmembrane region" description="Helical" evidence="1">
    <location>
        <begin position="413"/>
        <end position="431"/>
    </location>
</feature>
<feature type="transmembrane region" description="Helical" evidence="1">
    <location>
        <begin position="268"/>
        <end position="287"/>
    </location>
</feature>
<dbReference type="KEGG" id="aagg:ETAA8_29130"/>
<accession>A0A517YCG9</accession>
<protein>
    <recommendedName>
        <fullName evidence="4">DUF2157 domain-containing protein</fullName>
    </recommendedName>
</protein>
<dbReference type="Proteomes" id="UP000315017">
    <property type="component" value="Chromosome"/>
</dbReference>
<gene>
    <name evidence="2" type="ORF">ETAA8_29130</name>
</gene>
<feature type="transmembrane region" description="Helical" evidence="1">
    <location>
        <begin position="169"/>
        <end position="186"/>
    </location>
</feature>
<keyword evidence="3" id="KW-1185">Reference proteome</keyword>
<dbReference type="RefSeq" id="WP_145089084.1">
    <property type="nucleotide sequence ID" value="NZ_CP036274.1"/>
</dbReference>
<keyword evidence="1" id="KW-0812">Transmembrane</keyword>
<keyword evidence="1" id="KW-1133">Transmembrane helix</keyword>
<dbReference type="OrthoDB" id="213779at2"/>
<feature type="transmembrane region" description="Helical" evidence="1">
    <location>
        <begin position="139"/>
        <end position="157"/>
    </location>
</feature>
<proteinExistence type="predicted"/>